<feature type="transmembrane region" description="Helical" evidence="8">
    <location>
        <begin position="143"/>
        <end position="162"/>
    </location>
</feature>
<feature type="domain" description="ABC transmembrane type-1" evidence="9">
    <location>
        <begin position="345"/>
        <end position="538"/>
    </location>
</feature>
<evidence type="ECO:0000259" key="9">
    <source>
        <dbReference type="PROSITE" id="PS50928"/>
    </source>
</evidence>
<evidence type="ECO:0000256" key="1">
    <source>
        <dbReference type="ARBA" id="ARBA00004429"/>
    </source>
</evidence>
<gene>
    <name evidence="10" type="ORF">FO059_07575</name>
</gene>
<feature type="transmembrane region" description="Helical" evidence="8">
    <location>
        <begin position="472"/>
        <end position="494"/>
    </location>
</feature>
<dbReference type="KEGG" id="toy:FO059_07575"/>
<dbReference type="Proteomes" id="UP000317344">
    <property type="component" value="Chromosome"/>
</dbReference>
<evidence type="ECO:0000256" key="7">
    <source>
        <dbReference type="ARBA" id="ARBA00023136"/>
    </source>
</evidence>
<dbReference type="Pfam" id="PF00528">
    <property type="entry name" value="BPD_transp_1"/>
    <property type="match status" value="2"/>
</dbReference>
<dbReference type="GO" id="GO:0055085">
    <property type="term" value="P:transmembrane transport"/>
    <property type="evidence" value="ECO:0007669"/>
    <property type="project" value="InterPro"/>
</dbReference>
<dbReference type="CDD" id="cd06261">
    <property type="entry name" value="TM_PBP2"/>
    <property type="match status" value="2"/>
</dbReference>
<feature type="transmembrane region" description="Helical" evidence="8">
    <location>
        <begin position="196"/>
        <end position="223"/>
    </location>
</feature>
<keyword evidence="11" id="KW-1185">Reference proteome</keyword>
<evidence type="ECO:0000313" key="11">
    <source>
        <dbReference type="Proteomes" id="UP000317344"/>
    </source>
</evidence>
<keyword evidence="4" id="KW-0997">Cell inner membrane</keyword>
<comment type="similarity">
    <text evidence="8">Belongs to the binding-protein-dependent transport system permease family.</text>
</comment>
<feature type="transmembrane region" description="Helical" evidence="8">
    <location>
        <begin position="12"/>
        <end position="34"/>
    </location>
</feature>
<dbReference type="PROSITE" id="PS50928">
    <property type="entry name" value="ABC_TM1"/>
    <property type="match status" value="2"/>
</dbReference>
<dbReference type="Gene3D" id="1.10.3720.10">
    <property type="entry name" value="MetI-like"/>
    <property type="match status" value="2"/>
</dbReference>
<protein>
    <submittedName>
        <fullName evidence="10">Iron ABC transporter permease</fullName>
    </submittedName>
</protein>
<keyword evidence="5 8" id="KW-0812">Transmembrane</keyword>
<dbReference type="SUPFAM" id="SSF161098">
    <property type="entry name" value="MetI-like"/>
    <property type="match status" value="2"/>
</dbReference>
<evidence type="ECO:0000313" key="10">
    <source>
        <dbReference type="EMBL" id="QDQ99142.1"/>
    </source>
</evidence>
<dbReference type="PANTHER" id="PTHR43357">
    <property type="entry name" value="INNER MEMBRANE ABC TRANSPORTER PERMEASE PROTEIN YDCV"/>
    <property type="match status" value="1"/>
</dbReference>
<accession>A0A516X7U3</accession>
<evidence type="ECO:0000256" key="3">
    <source>
        <dbReference type="ARBA" id="ARBA00022475"/>
    </source>
</evidence>
<dbReference type="PANTHER" id="PTHR43357:SF4">
    <property type="entry name" value="INNER MEMBRANE ABC TRANSPORTER PERMEASE PROTEIN YDCV"/>
    <property type="match status" value="1"/>
</dbReference>
<feature type="transmembrane region" description="Helical" evidence="8">
    <location>
        <begin position="107"/>
        <end position="128"/>
    </location>
</feature>
<feature type="transmembrane region" description="Helical" evidence="8">
    <location>
        <begin position="293"/>
        <end position="315"/>
    </location>
</feature>
<comment type="subcellular location">
    <subcellularLocation>
        <location evidence="1">Cell inner membrane</location>
        <topology evidence="1">Multi-pass membrane protein</topology>
    </subcellularLocation>
    <subcellularLocation>
        <location evidence="8">Cell membrane</location>
        <topology evidence="8">Multi-pass membrane protein</topology>
    </subcellularLocation>
</comment>
<sequence>MSRPAGSGGARWRVSWPLVLGAVPVGFTAVFFAWPVVAIVHRGLVDDAGRFDPAAILGLWWTPEVGRLVAFTLGQAAASTALTLALGLPVAWLLARVRLPGKMLVRVVVTVPFVLPTVVVGVAFRMLLGEGHLLGWTGLDGTVWAIILAHAFFNIAIVARTVGGVWARMDPRPEQAARALGAGPVRAFATVTAPRLLPAVASASAVVFLFCATSFGVVLVLGGTRFRTLETEIYLQTVQVFDLRMAAALSILQLLAVTAALAVAALARRGARGTTSAPAASPVARPARGLRRLAAAAALAIVLVVLVIPPASLVVRSLRVDGGWSLHAYRILGTEVAGIRPLDAVATSLRTAFDAALLALALGLLAAVALNRGRGRGKELADGFMMLPLGVSAVTVGFGLLITMGALPGDLRRSQLLVAIAQAMIAMPLVVRTLLPAMQGIDDRLRHAAGVLGAAPPRVWWSVDLPLVARSLAAAVGFAFVVALGEFGATSFLARADQPTLPVLIGKLISRPGADNLAAALASSVLLAVVTGVIVAVIEAVRVADVGEF</sequence>
<organism evidence="10 11">
    <name type="scientific">Tomitella fengzijianii</name>
    <dbReference type="NCBI Taxonomy" id="2597660"/>
    <lineage>
        <taxon>Bacteria</taxon>
        <taxon>Bacillati</taxon>
        <taxon>Actinomycetota</taxon>
        <taxon>Actinomycetes</taxon>
        <taxon>Mycobacteriales</taxon>
        <taxon>Tomitella</taxon>
    </lineage>
</organism>
<keyword evidence="6 8" id="KW-1133">Transmembrane helix</keyword>
<feature type="domain" description="ABC transmembrane type-1" evidence="9">
    <location>
        <begin position="69"/>
        <end position="262"/>
    </location>
</feature>
<keyword evidence="7 8" id="KW-0472">Membrane</keyword>
<proteinExistence type="inferred from homology"/>
<dbReference type="AlphaFoldDB" id="A0A516X7U3"/>
<feature type="transmembrane region" description="Helical" evidence="8">
    <location>
        <begin position="383"/>
        <end position="404"/>
    </location>
</feature>
<dbReference type="EMBL" id="CP041765">
    <property type="protein sequence ID" value="QDQ99142.1"/>
    <property type="molecule type" value="Genomic_DNA"/>
</dbReference>
<keyword evidence="2 8" id="KW-0813">Transport</keyword>
<feature type="transmembrane region" description="Helical" evidence="8">
    <location>
        <begin position="243"/>
        <end position="267"/>
    </location>
</feature>
<feature type="transmembrane region" description="Helical" evidence="8">
    <location>
        <begin position="517"/>
        <end position="541"/>
    </location>
</feature>
<dbReference type="InterPro" id="IPR035906">
    <property type="entry name" value="MetI-like_sf"/>
</dbReference>
<evidence type="ECO:0000256" key="8">
    <source>
        <dbReference type="RuleBase" id="RU363032"/>
    </source>
</evidence>
<reference evidence="10 11" key="2">
    <citation type="submission" date="2019-07" db="EMBL/GenBank/DDBJ databases">
        <authorList>
            <person name="Huang Y."/>
        </authorList>
    </citation>
    <scope>NUCLEOTIDE SEQUENCE [LARGE SCALE GENOMIC DNA]</scope>
    <source>
        <strain evidence="10 11">HY188</strain>
    </source>
</reference>
<feature type="transmembrane region" description="Helical" evidence="8">
    <location>
        <begin position="352"/>
        <end position="371"/>
    </location>
</feature>
<reference evidence="10 11" key="1">
    <citation type="submission" date="2019-07" db="EMBL/GenBank/DDBJ databases">
        <title>Tomitella cavernea sp. nov., an actinomycete isolated from soil.</title>
        <authorList>
            <person name="Cheng J."/>
        </authorList>
    </citation>
    <scope>NUCLEOTIDE SEQUENCE [LARGE SCALE GENOMIC DNA]</scope>
    <source>
        <strain evidence="10 11">HY188</strain>
    </source>
</reference>
<evidence type="ECO:0000256" key="4">
    <source>
        <dbReference type="ARBA" id="ARBA00022519"/>
    </source>
</evidence>
<dbReference type="OrthoDB" id="9804629at2"/>
<evidence type="ECO:0000256" key="5">
    <source>
        <dbReference type="ARBA" id="ARBA00022692"/>
    </source>
</evidence>
<feature type="transmembrane region" description="Helical" evidence="8">
    <location>
        <begin position="416"/>
        <end position="435"/>
    </location>
</feature>
<evidence type="ECO:0000256" key="2">
    <source>
        <dbReference type="ARBA" id="ARBA00022448"/>
    </source>
</evidence>
<feature type="transmembrane region" description="Helical" evidence="8">
    <location>
        <begin position="68"/>
        <end position="95"/>
    </location>
</feature>
<dbReference type="InterPro" id="IPR000515">
    <property type="entry name" value="MetI-like"/>
</dbReference>
<evidence type="ECO:0000256" key="6">
    <source>
        <dbReference type="ARBA" id="ARBA00022989"/>
    </source>
</evidence>
<dbReference type="GO" id="GO:0005886">
    <property type="term" value="C:plasma membrane"/>
    <property type="evidence" value="ECO:0007669"/>
    <property type="project" value="UniProtKB-SubCell"/>
</dbReference>
<name>A0A516X7U3_9ACTN</name>
<keyword evidence="3" id="KW-1003">Cell membrane</keyword>